<organism evidence="2 3">
    <name type="scientific">Fasciolopsis buskii</name>
    <dbReference type="NCBI Taxonomy" id="27845"/>
    <lineage>
        <taxon>Eukaryota</taxon>
        <taxon>Metazoa</taxon>
        <taxon>Spiralia</taxon>
        <taxon>Lophotrochozoa</taxon>
        <taxon>Platyhelminthes</taxon>
        <taxon>Trematoda</taxon>
        <taxon>Digenea</taxon>
        <taxon>Plagiorchiida</taxon>
        <taxon>Echinostomata</taxon>
        <taxon>Echinostomatoidea</taxon>
        <taxon>Fasciolidae</taxon>
        <taxon>Fasciolopsis</taxon>
    </lineage>
</organism>
<gene>
    <name evidence="2" type="ORF">FBUS_06238</name>
</gene>
<dbReference type="AlphaFoldDB" id="A0A8E0S6A1"/>
<name>A0A8E0S6A1_9TREM</name>
<keyword evidence="3" id="KW-1185">Reference proteome</keyword>
<proteinExistence type="predicted"/>
<feature type="compositionally biased region" description="Polar residues" evidence="1">
    <location>
        <begin position="126"/>
        <end position="136"/>
    </location>
</feature>
<dbReference type="OrthoDB" id="6279688at2759"/>
<protein>
    <submittedName>
        <fullName evidence="2">Uncharacterized protein</fullName>
    </submittedName>
</protein>
<accession>A0A8E0S6A1</accession>
<feature type="compositionally biased region" description="Polar residues" evidence="1">
    <location>
        <begin position="177"/>
        <end position="189"/>
    </location>
</feature>
<reference evidence="2" key="1">
    <citation type="submission" date="2019-05" db="EMBL/GenBank/DDBJ databases">
        <title>Annotation for the trematode Fasciolopsis buski.</title>
        <authorList>
            <person name="Choi Y.-J."/>
        </authorList>
    </citation>
    <scope>NUCLEOTIDE SEQUENCE</scope>
    <source>
        <strain evidence="2">HT</strain>
        <tissue evidence="2">Whole worm</tissue>
    </source>
</reference>
<evidence type="ECO:0000313" key="3">
    <source>
        <dbReference type="Proteomes" id="UP000728185"/>
    </source>
</evidence>
<feature type="region of interest" description="Disordered" evidence="1">
    <location>
        <begin position="97"/>
        <end position="189"/>
    </location>
</feature>
<feature type="compositionally biased region" description="Low complexity" evidence="1">
    <location>
        <begin position="108"/>
        <end position="125"/>
    </location>
</feature>
<dbReference type="EMBL" id="LUCM01001321">
    <property type="protein sequence ID" value="KAA0199118.1"/>
    <property type="molecule type" value="Genomic_DNA"/>
</dbReference>
<feature type="region of interest" description="Disordered" evidence="1">
    <location>
        <begin position="41"/>
        <end position="61"/>
    </location>
</feature>
<comment type="caution">
    <text evidence="2">The sequence shown here is derived from an EMBL/GenBank/DDBJ whole genome shotgun (WGS) entry which is preliminary data.</text>
</comment>
<evidence type="ECO:0000256" key="1">
    <source>
        <dbReference type="SAM" id="MobiDB-lite"/>
    </source>
</evidence>
<sequence>MATDVSQSTLETVFRISIGKLRVLHNLSQSSVITPVFRVSQTNGSNNTSSTSVSPQRSATLLRPTHANVSTANRLLRSLLITRIARKARSQLLLQQCATPSHRENNCSSTDSSSDPPLTTQSSSQFTESPTSQSPSLLVEESAHSQTEPNRKRHSAPSFDIVDHIPTKQRCERSEEIQSISDSTNLTQPNGIVDAAKDITEADVHSVARSSGPTSHSRDNFFQEMPSTSRLQESFPSQKHGMNPRLAAVVMTAAGAEQSSVCHVQPSSAVSHLNTVPYRLLPGVS</sequence>
<evidence type="ECO:0000313" key="2">
    <source>
        <dbReference type="EMBL" id="KAA0199118.1"/>
    </source>
</evidence>
<feature type="compositionally biased region" description="Basic and acidic residues" evidence="1">
    <location>
        <begin position="161"/>
        <end position="176"/>
    </location>
</feature>
<dbReference type="Proteomes" id="UP000728185">
    <property type="component" value="Unassembled WGS sequence"/>
</dbReference>
<feature type="compositionally biased region" description="Low complexity" evidence="1">
    <location>
        <begin position="41"/>
        <end position="54"/>
    </location>
</feature>